<dbReference type="InterPro" id="IPR009057">
    <property type="entry name" value="Homeodomain-like_sf"/>
</dbReference>
<organism evidence="4 5">
    <name type="scientific">Streptomyces fuscichromogenes</name>
    <dbReference type="NCBI Taxonomy" id="1324013"/>
    <lineage>
        <taxon>Bacteria</taxon>
        <taxon>Bacillati</taxon>
        <taxon>Actinomycetota</taxon>
        <taxon>Actinomycetes</taxon>
        <taxon>Kitasatosporales</taxon>
        <taxon>Streptomycetaceae</taxon>
        <taxon>Streptomyces</taxon>
    </lineage>
</organism>
<evidence type="ECO:0000256" key="2">
    <source>
        <dbReference type="PROSITE-ProRule" id="PRU00335"/>
    </source>
</evidence>
<dbReference type="SUPFAM" id="SSF46689">
    <property type="entry name" value="Homeodomain-like"/>
    <property type="match status" value="1"/>
</dbReference>
<keyword evidence="1 2" id="KW-0238">DNA-binding</keyword>
<proteinExistence type="predicted"/>
<accession>A0A917XFS2</accession>
<dbReference type="PANTHER" id="PTHR30055">
    <property type="entry name" value="HTH-TYPE TRANSCRIPTIONAL REGULATOR RUTR"/>
    <property type="match status" value="1"/>
</dbReference>
<evidence type="ECO:0000256" key="1">
    <source>
        <dbReference type="ARBA" id="ARBA00023125"/>
    </source>
</evidence>
<dbReference type="Proteomes" id="UP000653411">
    <property type="component" value="Unassembled WGS sequence"/>
</dbReference>
<dbReference type="Gene3D" id="1.10.357.10">
    <property type="entry name" value="Tetracycline Repressor, domain 2"/>
    <property type="match status" value="1"/>
</dbReference>
<evidence type="ECO:0000313" key="5">
    <source>
        <dbReference type="Proteomes" id="UP000653411"/>
    </source>
</evidence>
<keyword evidence="5" id="KW-1185">Reference proteome</keyword>
<name>A0A917XFS2_9ACTN</name>
<dbReference type="Gene3D" id="1.10.10.60">
    <property type="entry name" value="Homeodomain-like"/>
    <property type="match status" value="1"/>
</dbReference>
<feature type="domain" description="HTH tetR-type" evidence="3">
    <location>
        <begin position="32"/>
        <end position="92"/>
    </location>
</feature>
<dbReference type="PANTHER" id="PTHR30055:SF211">
    <property type="entry name" value="TRANSCRIPTIONAL REGULATOR, TETR FAMILY"/>
    <property type="match status" value="1"/>
</dbReference>
<reference evidence="4" key="1">
    <citation type="journal article" date="2014" name="Int. J. Syst. Evol. Microbiol.">
        <title>Complete genome sequence of Corynebacterium casei LMG S-19264T (=DSM 44701T), isolated from a smear-ripened cheese.</title>
        <authorList>
            <consortium name="US DOE Joint Genome Institute (JGI-PGF)"/>
            <person name="Walter F."/>
            <person name="Albersmeier A."/>
            <person name="Kalinowski J."/>
            <person name="Ruckert C."/>
        </authorList>
    </citation>
    <scope>NUCLEOTIDE SEQUENCE</scope>
    <source>
        <strain evidence="4">CGMCC 4.7110</strain>
    </source>
</reference>
<sequence length="234" mass="25905">MTSNHELDDAAEALPPAVSELFGTGASTARGERTRQELIVAAKICFEEFGYTKTRISDIVQRAGVSHGNFYRHFTNKADVLTAAIHPCVCDLLQGTRRNGRSDSGDLSALIASTTSYFTVYARHRQLMRVMHEAAAAQDGSGFIEKWLLIRREFTARTSGWLGHLQERGVIAYDCDVDTLTEALSAMTEQLAHLEIGLPEKAPRAEQLIRMGRTAGEIWYRSIPWTPRAVPPAS</sequence>
<evidence type="ECO:0000259" key="3">
    <source>
        <dbReference type="PROSITE" id="PS50977"/>
    </source>
</evidence>
<dbReference type="InterPro" id="IPR050109">
    <property type="entry name" value="HTH-type_TetR-like_transc_reg"/>
</dbReference>
<dbReference type="EMBL" id="BMML01000011">
    <property type="protein sequence ID" value="GGN20271.1"/>
    <property type="molecule type" value="Genomic_DNA"/>
</dbReference>
<comment type="caution">
    <text evidence="4">The sequence shown here is derived from an EMBL/GenBank/DDBJ whole genome shotgun (WGS) entry which is preliminary data.</text>
</comment>
<dbReference type="PROSITE" id="PS50977">
    <property type="entry name" value="HTH_TETR_2"/>
    <property type="match status" value="1"/>
</dbReference>
<dbReference type="Pfam" id="PF00440">
    <property type="entry name" value="TetR_N"/>
    <property type="match status" value="1"/>
</dbReference>
<dbReference type="AlphaFoldDB" id="A0A917XFS2"/>
<feature type="DNA-binding region" description="H-T-H motif" evidence="2">
    <location>
        <begin position="55"/>
        <end position="74"/>
    </location>
</feature>
<dbReference type="GO" id="GO:0003700">
    <property type="term" value="F:DNA-binding transcription factor activity"/>
    <property type="evidence" value="ECO:0007669"/>
    <property type="project" value="TreeGrafter"/>
</dbReference>
<dbReference type="InterPro" id="IPR036271">
    <property type="entry name" value="Tet_transcr_reg_TetR-rel_C_sf"/>
</dbReference>
<gene>
    <name evidence="4" type="ORF">GCM10011578_050710</name>
</gene>
<dbReference type="SUPFAM" id="SSF48498">
    <property type="entry name" value="Tetracyclin repressor-like, C-terminal domain"/>
    <property type="match status" value="1"/>
</dbReference>
<dbReference type="PRINTS" id="PR00455">
    <property type="entry name" value="HTHTETR"/>
</dbReference>
<dbReference type="InterPro" id="IPR001647">
    <property type="entry name" value="HTH_TetR"/>
</dbReference>
<evidence type="ECO:0000313" key="4">
    <source>
        <dbReference type="EMBL" id="GGN20271.1"/>
    </source>
</evidence>
<dbReference type="GO" id="GO:0000976">
    <property type="term" value="F:transcription cis-regulatory region binding"/>
    <property type="evidence" value="ECO:0007669"/>
    <property type="project" value="TreeGrafter"/>
</dbReference>
<protein>
    <recommendedName>
        <fullName evidence="3">HTH tetR-type domain-containing protein</fullName>
    </recommendedName>
</protein>
<reference evidence="4" key="2">
    <citation type="submission" date="2020-09" db="EMBL/GenBank/DDBJ databases">
        <authorList>
            <person name="Sun Q."/>
            <person name="Zhou Y."/>
        </authorList>
    </citation>
    <scope>NUCLEOTIDE SEQUENCE</scope>
    <source>
        <strain evidence="4">CGMCC 4.7110</strain>
    </source>
</reference>